<dbReference type="PANTHER" id="PTHR46388:SF3">
    <property type="entry name" value="DUF1618 DOMAIN-CONTAINING PROTEIN"/>
    <property type="match status" value="1"/>
</dbReference>
<dbReference type="SUPFAM" id="SSF49503">
    <property type="entry name" value="Cupredoxins"/>
    <property type="match status" value="1"/>
</dbReference>
<dbReference type="GO" id="GO:0009055">
    <property type="term" value="F:electron transfer activity"/>
    <property type="evidence" value="ECO:0007669"/>
    <property type="project" value="InterPro"/>
</dbReference>
<dbReference type="Proteomes" id="UP000290289">
    <property type="component" value="Chromosome 5"/>
</dbReference>
<evidence type="ECO:0000259" key="1">
    <source>
        <dbReference type="PROSITE" id="PS51485"/>
    </source>
</evidence>
<dbReference type="EMBL" id="RDQH01000331">
    <property type="protein sequence ID" value="RXH98086.1"/>
    <property type="molecule type" value="Genomic_DNA"/>
</dbReference>
<evidence type="ECO:0000313" key="2">
    <source>
        <dbReference type="EMBL" id="RXH98086.1"/>
    </source>
</evidence>
<dbReference type="InterPro" id="IPR003245">
    <property type="entry name" value="Phytocyanin_dom"/>
</dbReference>
<reference evidence="2 3" key="1">
    <citation type="submission" date="2018-10" db="EMBL/GenBank/DDBJ databases">
        <title>A high-quality apple genome assembly.</title>
        <authorList>
            <person name="Hu J."/>
        </authorList>
    </citation>
    <scope>NUCLEOTIDE SEQUENCE [LARGE SCALE GENOMIC DNA]</scope>
    <source>
        <strain evidence="3">cv. HFTH1</strain>
        <tissue evidence="2">Young leaf</tissue>
    </source>
</reference>
<comment type="caution">
    <text evidence="2">The sequence shown here is derived from an EMBL/GenBank/DDBJ whole genome shotgun (WGS) entry which is preliminary data.</text>
</comment>
<dbReference type="PANTHER" id="PTHR46388">
    <property type="entry name" value="NHL REPEAT-CONTAINING PROTEIN 2"/>
    <property type="match status" value="1"/>
</dbReference>
<gene>
    <name evidence="2" type="ORF">DVH24_010411</name>
</gene>
<feature type="domain" description="Phytocyanin" evidence="1">
    <location>
        <begin position="711"/>
        <end position="777"/>
    </location>
</feature>
<dbReference type="PROSITE" id="PS51485">
    <property type="entry name" value="PHYTOCYANIN"/>
    <property type="match status" value="1"/>
</dbReference>
<sequence>MALRYRRFREISRILPRIHSSDHLLQCGLVTKLSALSIIRQSHALERIDTEISQCGFRAKRSTLWAFVSGGSIHSAADRSHLIQYILKEYITFPIILSNKNFTEMENGACCILFKGFKSPVVYHEKDMDLRVLNKAVEDLLVQDDGSSRSRTNLKSTWTKQPEIIKESYGDSLRNLLFYLPGCISADECGNRLFLSDSNHHWIIVVDGNGFEDGNFECAKLARPAASFYDAAEDCLYFVDSENHAIRKADMESRVLETLYPVGDTAKKSNQLCTWITTKLVLRSNAHTRTEGFDLQSLMYPWHLMKSIDDSLDVMNRSFNTLWILNLASGEIKEVIRGFPKILEVCGQQVMEKVALLKQMPHDWLQQQTNVICSPEQLPYAGLLSSLTTFQNHVILCDMGVPILPLQRILKLSEESGVRSTFRLSKFWNSWTAVLVAFLIGESTYYFPYTSNILSFLSFSDYVAMYSHDFLHIFCSFDSGSGVQGVIDHLESLRPLLPGRVLIQLNVEVLEDTELVERLQEGCIWRQTRGAATEVSWVGVAQQWYDELDNLALSISEPDTELIVEDDSTTTEIGLQDGKVHINCVVNTSPGTSEVVVYAMLYLKLKTKQEAEDNQEKYAARIADILNSEKSGKLGRDSCIQFLLKSNRDLRYVIFTKPLNVRIKLDCLESNYPNRLHHRGLHKPNTVDNKPLELGSNGLMLSCEQDFSLNGSFPIGDKSGWSFNVENWTDGKKFKAGDELVFNYDRSLHNVAVVDANEYIDHIEKFGIECNIAWIIN</sequence>
<dbReference type="Gene3D" id="2.60.40.420">
    <property type="entry name" value="Cupredoxins - blue copper proteins"/>
    <property type="match status" value="1"/>
</dbReference>
<evidence type="ECO:0000313" key="3">
    <source>
        <dbReference type="Proteomes" id="UP000290289"/>
    </source>
</evidence>
<dbReference type="InterPro" id="IPR011042">
    <property type="entry name" value="6-blade_b-propeller_TolB-like"/>
</dbReference>
<dbReference type="AlphaFoldDB" id="A0A498JSQ8"/>
<accession>A0A498JSQ8</accession>
<organism evidence="2 3">
    <name type="scientific">Malus domestica</name>
    <name type="common">Apple</name>
    <name type="synonym">Pyrus malus</name>
    <dbReference type="NCBI Taxonomy" id="3750"/>
    <lineage>
        <taxon>Eukaryota</taxon>
        <taxon>Viridiplantae</taxon>
        <taxon>Streptophyta</taxon>
        <taxon>Embryophyta</taxon>
        <taxon>Tracheophyta</taxon>
        <taxon>Spermatophyta</taxon>
        <taxon>Magnoliopsida</taxon>
        <taxon>eudicotyledons</taxon>
        <taxon>Gunneridae</taxon>
        <taxon>Pentapetalae</taxon>
        <taxon>rosids</taxon>
        <taxon>fabids</taxon>
        <taxon>Rosales</taxon>
        <taxon>Rosaceae</taxon>
        <taxon>Amygdaloideae</taxon>
        <taxon>Maleae</taxon>
        <taxon>Malus</taxon>
    </lineage>
</organism>
<proteinExistence type="predicted"/>
<dbReference type="Pfam" id="PF02298">
    <property type="entry name" value="Cu_bind_like"/>
    <property type="match status" value="1"/>
</dbReference>
<dbReference type="InterPro" id="IPR008972">
    <property type="entry name" value="Cupredoxin"/>
</dbReference>
<protein>
    <recommendedName>
        <fullName evidence="1">Phytocyanin domain-containing protein</fullName>
    </recommendedName>
</protein>
<name>A0A498JSQ8_MALDO</name>
<dbReference type="STRING" id="3750.A0A498JSQ8"/>
<dbReference type="SUPFAM" id="SSF63825">
    <property type="entry name" value="YWTD domain"/>
    <property type="match status" value="1"/>
</dbReference>
<dbReference type="Gene3D" id="2.120.10.30">
    <property type="entry name" value="TolB, C-terminal domain"/>
    <property type="match status" value="1"/>
</dbReference>
<keyword evidence="3" id="KW-1185">Reference proteome</keyword>